<dbReference type="InterPro" id="IPR040390">
    <property type="entry name" value="TIFY/JAZ"/>
</dbReference>
<comment type="function">
    <text evidence="2">Repressor of jasmonate responses.</text>
</comment>
<dbReference type="PROSITE" id="PS51320">
    <property type="entry name" value="TIFY"/>
    <property type="match status" value="1"/>
</dbReference>
<keyword evidence="2" id="KW-1184">Jasmonic acid signaling pathway</keyword>
<dbReference type="OMA" id="NPSYKTH"/>
<feature type="region of interest" description="Disordered" evidence="3">
    <location>
        <begin position="246"/>
        <end position="295"/>
    </location>
</feature>
<evidence type="ECO:0000313" key="6">
    <source>
        <dbReference type="RefSeq" id="XP_010268407.1"/>
    </source>
</evidence>
<evidence type="ECO:0000259" key="4">
    <source>
        <dbReference type="PROSITE" id="PS51320"/>
    </source>
</evidence>
<dbReference type="InParanoid" id="A0A1U8AKZ3"/>
<comment type="domain">
    <text evidence="2">The jas domain is required for interaction with COI1.</text>
</comment>
<accession>A0A1U8AKZ3</accession>
<dbReference type="AlphaFoldDB" id="A0A1U8AKZ3"/>
<dbReference type="Proteomes" id="UP000189703">
    <property type="component" value="Unplaced"/>
</dbReference>
<dbReference type="FunCoup" id="A0A1U8AKZ3">
    <property type="interactions" value="734"/>
</dbReference>
<keyword evidence="2" id="KW-0539">Nucleus</keyword>
<reference evidence="6" key="1">
    <citation type="submission" date="2025-08" db="UniProtKB">
        <authorList>
            <consortium name="RefSeq"/>
        </authorList>
    </citation>
    <scope>IDENTIFICATION</scope>
</reference>
<comment type="similarity">
    <text evidence="1 2">Belongs to the TIFY/JAZ family.</text>
</comment>
<evidence type="ECO:0000256" key="1">
    <source>
        <dbReference type="ARBA" id="ARBA00008614"/>
    </source>
</evidence>
<dbReference type="GO" id="GO:2000022">
    <property type="term" value="P:regulation of jasmonic acid mediated signaling pathway"/>
    <property type="evidence" value="ECO:0000318"/>
    <property type="project" value="GO_Central"/>
</dbReference>
<gene>
    <name evidence="6" type="primary">LOC104605341</name>
</gene>
<dbReference type="STRING" id="4432.A0A1U8AKZ3"/>
<comment type="subcellular location">
    <subcellularLocation>
        <location evidence="2">Nucleus</location>
    </subcellularLocation>
</comment>
<dbReference type="PANTHER" id="PTHR33077:SF90">
    <property type="entry name" value="PROTEIN TIFY 7"/>
    <property type="match status" value="1"/>
</dbReference>
<organism evidence="5 6">
    <name type="scientific">Nelumbo nucifera</name>
    <name type="common">Sacred lotus</name>
    <dbReference type="NCBI Taxonomy" id="4432"/>
    <lineage>
        <taxon>Eukaryota</taxon>
        <taxon>Viridiplantae</taxon>
        <taxon>Streptophyta</taxon>
        <taxon>Embryophyta</taxon>
        <taxon>Tracheophyta</taxon>
        <taxon>Spermatophyta</taxon>
        <taxon>Magnoliopsida</taxon>
        <taxon>Proteales</taxon>
        <taxon>Nelumbonaceae</taxon>
        <taxon>Nelumbo</taxon>
    </lineage>
</organism>
<dbReference type="SMART" id="SM00979">
    <property type="entry name" value="TIFY"/>
    <property type="match status" value="1"/>
</dbReference>
<dbReference type="GeneID" id="104605341"/>
<feature type="compositionally biased region" description="Low complexity" evidence="3">
    <location>
        <begin position="278"/>
        <end position="293"/>
    </location>
</feature>
<name>A0A1U8AKZ3_NELNU</name>
<protein>
    <recommendedName>
        <fullName evidence="2">Protein TIFY</fullName>
    </recommendedName>
    <alternativeName>
        <fullName evidence="2">Jasmonate ZIM domain-containing protein</fullName>
    </alternativeName>
</protein>
<dbReference type="GO" id="GO:0009611">
    <property type="term" value="P:response to wounding"/>
    <property type="evidence" value="ECO:0000318"/>
    <property type="project" value="GO_Central"/>
</dbReference>
<feature type="compositionally biased region" description="Polar residues" evidence="3">
    <location>
        <begin position="261"/>
        <end position="277"/>
    </location>
</feature>
<proteinExistence type="inferred from homology"/>
<dbReference type="KEGG" id="nnu:104605341"/>
<dbReference type="Pfam" id="PF06200">
    <property type="entry name" value="tify"/>
    <property type="match status" value="1"/>
</dbReference>
<dbReference type="GO" id="GO:0031347">
    <property type="term" value="P:regulation of defense response"/>
    <property type="evidence" value="ECO:0000318"/>
    <property type="project" value="GO_Central"/>
</dbReference>
<dbReference type="InterPro" id="IPR010399">
    <property type="entry name" value="Tify_dom"/>
</dbReference>
<dbReference type="eggNOG" id="ENOG502QQDB">
    <property type="taxonomic scope" value="Eukaryota"/>
</dbReference>
<evidence type="ECO:0000313" key="5">
    <source>
        <dbReference type="Proteomes" id="UP000189703"/>
    </source>
</evidence>
<dbReference type="Pfam" id="PF09425">
    <property type="entry name" value="Jas_motif"/>
    <property type="match status" value="1"/>
</dbReference>
<dbReference type="InterPro" id="IPR018467">
    <property type="entry name" value="CCT_CS"/>
</dbReference>
<dbReference type="GO" id="GO:0005634">
    <property type="term" value="C:nucleus"/>
    <property type="evidence" value="ECO:0000318"/>
    <property type="project" value="GO_Central"/>
</dbReference>
<feature type="domain" description="Tify" evidence="4">
    <location>
        <begin position="197"/>
        <end position="232"/>
    </location>
</feature>
<evidence type="ECO:0000256" key="2">
    <source>
        <dbReference type="RuleBase" id="RU369065"/>
    </source>
</evidence>
<dbReference type="PANTHER" id="PTHR33077">
    <property type="entry name" value="PROTEIN TIFY 4A-RELATED-RELATED"/>
    <property type="match status" value="1"/>
</dbReference>
<keyword evidence="5" id="KW-1185">Reference proteome</keyword>
<sequence length="414" mass="44016">MERDFLGLNSKESVALVKEEIKDAGKNAAFMRGPGMQWPFSNKVSALPHFMPFKAGQDDRAKKIIFDPFASGFIPTIATADAFDANKQTSGIAQKSFNFDRQGGTHYAMAAYPLQHVDAHATNHPPDVRMFPANQTISIAMNNLFIKTQNTTMGQNMAAATMKQQPLGGIPVATAHSILPTAGSMARTFDPWNISKPAGAPAQLTIFYAGAVNVYNDITPEKAQAIMFFAGNGSPMTNPIAQVQTPTAKPVAGDGLLGNQLHPTSPCSGLSSPISVNSHASVQSGSGSSSTDDLASRQIGNMNASSCHQEPQNRVASMGSAAPTLMPAAVPQARKASLARFLEKRKERMMNMNPYNLKKKLPEGPISSGSNGLGFSGDSGPVSVDLPVSKKQAWCLGPNKNEAINNNLQVTLEM</sequence>
<evidence type="ECO:0000256" key="3">
    <source>
        <dbReference type="SAM" id="MobiDB-lite"/>
    </source>
</evidence>
<dbReference type="RefSeq" id="XP_010268407.1">
    <property type="nucleotide sequence ID" value="XM_010270105.2"/>
</dbReference>
<dbReference type="OrthoDB" id="1939212at2759"/>